<evidence type="ECO:0000313" key="2">
    <source>
        <dbReference type="EMBL" id="GFR91689.1"/>
    </source>
</evidence>
<feature type="compositionally biased region" description="Polar residues" evidence="1">
    <location>
        <begin position="65"/>
        <end position="86"/>
    </location>
</feature>
<organism evidence="2 3">
    <name type="scientific">Elysia marginata</name>
    <dbReference type="NCBI Taxonomy" id="1093978"/>
    <lineage>
        <taxon>Eukaryota</taxon>
        <taxon>Metazoa</taxon>
        <taxon>Spiralia</taxon>
        <taxon>Lophotrochozoa</taxon>
        <taxon>Mollusca</taxon>
        <taxon>Gastropoda</taxon>
        <taxon>Heterobranchia</taxon>
        <taxon>Euthyneura</taxon>
        <taxon>Panpulmonata</taxon>
        <taxon>Sacoglossa</taxon>
        <taxon>Placobranchoidea</taxon>
        <taxon>Plakobranchidae</taxon>
        <taxon>Elysia</taxon>
    </lineage>
</organism>
<dbReference type="EMBL" id="BMAT01008739">
    <property type="protein sequence ID" value="GFR91689.1"/>
    <property type="molecule type" value="Genomic_DNA"/>
</dbReference>
<feature type="region of interest" description="Disordered" evidence="1">
    <location>
        <begin position="65"/>
        <end position="98"/>
    </location>
</feature>
<evidence type="ECO:0000256" key="1">
    <source>
        <dbReference type="SAM" id="MobiDB-lite"/>
    </source>
</evidence>
<evidence type="ECO:0000313" key="3">
    <source>
        <dbReference type="Proteomes" id="UP000762676"/>
    </source>
</evidence>
<protein>
    <recommendedName>
        <fullName evidence="4">B-box C-terminal domain-containing protein</fullName>
    </recommendedName>
</protein>
<dbReference type="Proteomes" id="UP000762676">
    <property type="component" value="Unassembled WGS sequence"/>
</dbReference>
<accession>A0AAV4H2B7</accession>
<dbReference type="AlphaFoldDB" id="A0AAV4H2B7"/>
<gene>
    <name evidence="2" type="ORF">ElyMa_004334500</name>
</gene>
<proteinExistence type="predicted"/>
<name>A0AAV4H2B7_9GAST</name>
<evidence type="ECO:0008006" key="4">
    <source>
        <dbReference type="Google" id="ProtNLM"/>
    </source>
</evidence>
<comment type="caution">
    <text evidence="2">The sequence shown here is derived from an EMBL/GenBank/DDBJ whole genome shotgun (WGS) entry which is preliminary data.</text>
</comment>
<reference evidence="2 3" key="1">
    <citation type="journal article" date="2021" name="Elife">
        <title>Chloroplast acquisition without the gene transfer in kleptoplastic sea slugs, Plakobranchus ocellatus.</title>
        <authorList>
            <person name="Maeda T."/>
            <person name="Takahashi S."/>
            <person name="Yoshida T."/>
            <person name="Shimamura S."/>
            <person name="Takaki Y."/>
            <person name="Nagai Y."/>
            <person name="Toyoda A."/>
            <person name="Suzuki Y."/>
            <person name="Arimoto A."/>
            <person name="Ishii H."/>
            <person name="Satoh N."/>
            <person name="Nishiyama T."/>
            <person name="Hasebe M."/>
            <person name="Maruyama T."/>
            <person name="Minagawa J."/>
            <person name="Obokata J."/>
            <person name="Shigenobu S."/>
        </authorList>
    </citation>
    <scope>NUCLEOTIDE SEQUENCE [LARGE SCALE GENOMIC DNA]</scope>
</reference>
<keyword evidence="3" id="KW-1185">Reference proteome</keyword>
<sequence length="255" mass="28013">MDSSCHASKDVLEKDAMLESLEAEHIRKLLQFTQKVKDCMRTKENGTAIFGKAVQFLTHPLPNVLDNQATSSRPTPSAELPSSTASRIPPALPLVPPRRTEISPAASTTRAQIPRIFREITRFSVSCPGDEREPRILDLKVLPDDLVVMADYGNACLKLFTKQGKHISSMKLDGRPRHLAVMHPAYSRTGVNVAVTLPEDNTILVVQLTASGLRQEVSGEDHATIEICEKQQAVHIQPSNGNKCSNCDTVRKTTA</sequence>